<proteinExistence type="predicted"/>
<keyword evidence="1 3" id="KW-0378">Hydrolase</keyword>
<keyword evidence="4" id="KW-1185">Reference proteome</keyword>
<name>A0A5C8LVP8_9GAMM</name>
<reference evidence="3 4" key="1">
    <citation type="submission" date="2019-08" db="EMBL/GenBank/DDBJ databases">
        <title>Draft genome analysis of Rheinheimera tangshanensis isolated from the roots of fresh rice plants (Oryza sativa).</title>
        <authorList>
            <person name="Yu Q."/>
            <person name="Qi Y."/>
            <person name="Zhang H."/>
            <person name="Pu J."/>
        </authorList>
    </citation>
    <scope>NUCLEOTIDE SEQUENCE [LARGE SCALE GENOMIC DNA]</scope>
    <source>
        <strain evidence="3 4">JA3-B52</strain>
    </source>
</reference>
<dbReference type="Pfam" id="PF20434">
    <property type="entry name" value="BD-FAE"/>
    <property type="match status" value="1"/>
</dbReference>
<evidence type="ECO:0000313" key="4">
    <source>
        <dbReference type="Proteomes" id="UP000321814"/>
    </source>
</evidence>
<dbReference type="Gene3D" id="3.40.50.1820">
    <property type="entry name" value="alpha/beta hydrolase"/>
    <property type="match status" value="1"/>
</dbReference>
<dbReference type="PANTHER" id="PTHR48081">
    <property type="entry name" value="AB HYDROLASE SUPERFAMILY PROTEIN C4A8.06C"/>
    <property type="match status" value="1"/>
</dbReference>
<dbReference type="Proteomes" id="UP000321814">
    <property type="component" value="Unassembled WGS sequence"/>
</dbReference>
<protein>
    <submittedName>
        <fullName evidence="3">Alpha/beta hydrolase</fullName>
    </submittedName>
</protein>
<organism evidence="3 4">
    <name type="scientific">Rheinheimera tangshanensis</name>
    <dbReference type="NCBI Taxonomy" id="400153"/>
    <lineage>
        <taxon>Bacteria</taxon>
        <taxon>Pseudomonadati</taxon>
        <taxon>Pseudomonadota</taxon>
        <taxon>Gammaproteobacteria</taxon>
        <taxon>Chromatiales</taxon>
        <taxon>Chromatiaceae</taxon>
        <taxon>Rheinheimera</taxon>
    </lineage>
</organism>
<dbReference type="InterPro" id="IPR029058">
    <property type="entry name" value="AB_hydrolase_fold"/>
</dbReference>
<dbReference type="AlphaFoldDB" id="A0A5C8LVP8"/>
<comment type="caution">
    <text evidence="3">The sequence shown here is derived from an EMBL/GenBank/DDBJ whole genome shotgun (WGS) entry which is preliminary data.</text>
</comment>
<dbReference type="OrthoDB" id="255603at2"/>
<dbReference type="PANTHER" id="PTHR48081:SF13">
    <property type="entry name" value="ALPHA_BETA HYDROLASE"/>
    <property type="match status" value="1"/>
</dbReference>
<dbReference type="InterPro" id="IPR050300">
    <property type="entry name" value="GDXG_lipolytic_enzyme"/>
</dbReference>
<dbReference type="InterPro" id="IPR049492">
    <property type="entry name" value="BD-FAE-like_dom"/>
</dbReference>
<accession>A0A5C8LVP8</accession>
<dbReference type="SUPFAM" id="SSF53474">
    <property type="entry name" value="alpha/beta-Hydrolases"/>
    <property type="match status" value="1"/>
</dbReference>
<gene>
    <name evidence="3" type="ORF">FU839_08195</name>
</gene>
<dbReference type="GO" id="GO:0016787">
    <property type="term" value="F:hydrolase activity"/>
    <property type="evidence" value="ECO:0007669"/>
    <property type="project" value="UniProtKB-KW"/>
</dbReference>
<dbReference type="EMBL" id="VRLR01000004">
    <property type="protein sequence ID" value="TXK81351.1"/>
    <property type="molecule type" value="Genomic_DNA"/>
</dbReference>
<evidence type="ECO:0000256" key="1">
    <source>
        <dbReference type="ARBA" id="ARBA00022801"/>
    </source>
</evidence>
<feature type="domain" description="BD-FAE-like" evidence="2">
    <location>
        <begin position="22"/>
        <end position="203"/>
    </location>
</feature>
<sequence>MKLAYGKAALQFGLLSLPVTKVSTKPPLVIFVHGGCWLNAYDIGHSKALSQALTEAGYAVWSLEYRRVGDEGGGWPGSFDDIVQGVHYAQAQFEQYGVDVNRIALMGHSAGGQLALLAGEKLAGDKKAAQIQAVIGLAAITDMASYAKGSNSCQSATAQFIGASPEKAPELYQQASPSPDKIHPKTLLLQGSADQIVPTTQATDSGMPYRMVEKAGHFDWIHPQSAAYSQLILTLQEFVPL</sequence>
<evidence type="ECO:0000259" key="2">
    <source>
        <dbReference type="Pfam" id="PF20434"/>
    </source>
</evidence>
<evidence type="ECO:0000313" key="3">
    <source>
        <dbReference type="EMBL" id="TXK81351.1"/>
    </source>
</evidence>